<evidence type="ECO:0000256" key="4">
    <source>
        <dbReference type="ARBA" id="ARBA00022729"/>
    </source>
</evidence>
<evidence type="ECO:0000256" key="1">
    <source>
        <dbReference type="ARBA" id="ARBA00004613"/>
    </source>
</evidence>
<evidence type="ECO:0000313" key="8">
    <source>
        <dbReference type="Proteomes" id="UP000091820"/>
    </source>
</evidence>
<reference evidence="8" key="1">
    <citation type="submission" date="2014-03" db="EMBL/GenBank/DDBJ databases">
        <authorList>
            <person name="Aksoy S."/>
            <person name="Warren W."/>
            <person name="Wilson R.K."/>
        </authorList>
    </citation>
    <scope>NUCLEOTIDE SEQUENCE [LARGE SCALE GENOMIC DNA]</scope>
    <source>
        <strain evidence="8">IAEA</strain>
    </source>
</reference>
<feature type="domain" description="SCP" evidence="6">
    <location>
        <begin position="65"/>
        <end position="225"/>
    </location>
</feature>
<dbReference type="PANTHER" id="PTHR10334">
    <property type="entry name" value="CYSTEINE-RICH SECRETORY PROTEIN-RELATED"/>
    <property type="match status" value="1"/>
</dbReference>
<dbReference type="AlphaFoldDB" id="A0A1A9WST6"/>
<feature type="signal peptide" evidence="5">
    <location>
        <begin position="1"/>
        <end position="24"/>
    </location>
</feature>
<feature type="chain" id="PRO_5008400621" evidence="5">
    <location>
        <begin position="25"/>
        <end position="266"/>
    </location>
</feature>
<keyword evidence="4 5" id="KW-0732">Signal</keyword>
<evidence type="ECO:0000256" key="3">
    <source>
        <dbReference type="ARBA" id="ARBA00022525"/>
    </source>
</evidence>
<dbReference type="InterPro" id="IPR001283">
    <property type="entry name" value="CRISP-related"/>
</dbReference>
<comment type="similarity">
    <text evidence="2">Belongs to the CRISP family.</text>
</comment>
<name>A0A1A9WST6_9MUSC</name>
<accession>A0A1A9WST6</accession>
<proteinExistence type="inferred from homology"/>
<evidence type="ECO:0000256" key="2">
    <source>
        <dbReference type="ARBA" id="ARBA00009923"/>
    </source>
</evidence>
<comment type="subcellular location">
    <subcellularLocation>
        <location evidence="1">Secreted</location>
    </subcellularLocation>
</comment>
<evidence type="ECO:0000313" key="7">
    <source>
        <dbReference type="EnsemblMetazoa" id="GBRI030711-PA"/>
    </source>
</evidence>
<protein>
    <submittedName>
        <fullName evidence="7">SCP domain-containing protein</fullName>
    </submittedName>
</protein>
<dbReference type="GO" id="GO:0005576">
    <property type="term" value="C:extracellular region"/>
    <property type="evidence" value="ECO:0007669"/>
    <property type="project" value="UniProtKB-SubCell"/>
</dbReference>
<dbReference type="PIRSF" id="PIRSF038921">
    <property type="entry name" value="P14a"/>
    <property type="match status" value="1"/>
</dbReference>
<evidence type="ECO:0000259" key="6">
    <source>
        <dbReference type="SMART" id="SM00198"/>
    </source>
</evidence>
<keyword evidence="3" id="KW-0964">Secreted</keyword>
<dbReference type="VEuPathDB" id="VectorBase:GBRI030711"/>
<reference evidence="7" key="2">
    <citation type="submission" date="2020-05" db="UniProtKB">
        <authorList>
            <consortium name="EnsemblMetazoa"/>
        </authorList>
    </citation>
    <scope>IDENTIFICATION</scope>
    <source>
        <strain evidence="7">IAEA</strain>
    </source>
</reference>
<dbReference type="Pfam" id="PF00188">
    <property type="entry name" value="CAP"/>
    <property type="match status" value="1"/>
</dbReference>
<dbReference type="CDD" id="cd05380">
    <property type="entry name" value="CAP_euk"/>
    <property type="match status" value="1"/>
</dbReference>
<dbReference type="STRING" id="37001.A0A1A9WST6"/>
<sequence>MDSRISKFLFLIFFLKTNFNFSQSNEINFCDRELCPYQGQHVACGKNRTFSKDCKGEVKLEDMKDYISLILKEHNHYRNQLAGGNITGKDPAVRMPIVHWDWDLALTAEYNVRTCVFAHDECRNTKRFRNAGQNIYWLKTTQLDLNTDFIIKDAIKMWFEEHKDCDRDVLQAYEKKKPQIGHFTIMVNDLQTHVGCSMIKNRLLGHFKKLVVIFTCNYSTTNIRGLSTYKTGPTASKCKQRNEEFINLCNDPIDANDLGWHLEKGK</sequence>
<keyword evidence="8" id="KW-1185">Reference proteome</keyword>
<dbReference type="SMART" id="SM00198">
    <property type="entry name" value="SCP"/>
    <property type="match status" value="1"/>
</dbReference>
<dbReference type="SUPFAM" id="SSF55797">
    <property type="entry name" value="PR-1-like"/>
    <property type="match status" value="1"/>
</dbReference>
<dbReference type="Proteomes" id="UP000091820">
    <property type="component" value="Unassembled WGS sequence"/>
</dbReference>
<organism evidence="7 8">
    <name type="scientific">Glossina brevipalpis</name>
    <dbReference type="NCBI Taxonomy" id="37001"/>
    <lineage>
        <taxon>Eukaryota</taxon>
        <taxon>Metazoa</taxon>
        <taxon>Ecdysozoa</taxon>
        <taxon>Arthropoda</taxon>
        <taxon>Hexapoda</taxon>
        <taxon>Insecta</taxon>
        <taxon>Pterygota</taxon>
        <taxon>Neoptera</taxon>
        <taxon>Endopterygota</taxon>
        <taxon>Diptera</taxon>
        <taxon>Brachycera</taxon>
        <taxon>Muscomorpha</taxon>
        <taxon>Hippoboscoidea</taxon>
        <taxon>Glossinidae</taxon>
        <taxon>Glossina</taxon>
    </lineage>
</organism>
<dbReference type="InterPro" id="IPR035940">
    <property type="entry name" value="CAP_sf"/>
</dbReference>
<dbReference type="InterPro" id="IPR014044">
    <property type="entry name" value="CAP_dom"/>
</dbReference>
<dbReference type="EnsemblMetazoa" id="GBRI030711-RA">
    <property type="protein sequence ID" value="GBRI030711-PA"/>
    <property type="gene ID" value="GBRI030711"/>
</dbReference>
<dbReference type="Gene3D" id="3.40.33.10">
    <property type="entry name" value="CAP"/>
    <property type="match status" value="1"/>
</dbReference>
<evidence type="ECO:0000256" key="5">
    <source>
        <dbReference type="SAM" id="SignalP"/>
    </source>
</evidence>
<dbReference type="InterPro" id="IPR034763">
    <property type="entry name" value="P14a_insect"/>
</dbReference>